<dbReference type="OrthoDB" id="9769447at2"/>
<evidence type="ECO:0000256" key="1">
    <source>
        <dbReference type="ARBA" id="ARBA00006056"/>
    </source>
</evidence>
<dbReference type="AlphaFoldDB" id="A0A431W3B8"/>
<evidence type="ECO:0000313" key="3">
    <source>
        <dbReference type="EMBL" id="RTR29949.1"/>
    </source>
</evidence>
<dbReference type="InterPro" id="IPR043143">
    <property type="entry name" value="Mal/L-sulf/L-lact_DH-like_NADP"/>
</dbReference>
<keyword evidence="2" id="KW-0560">Oxidoreductase</keyword>
<dbReference type="Gene3D" id="1.10.1530.10">
    <property type="match status" value="1"/>
</dbReference>
<dbReference type="InterPro" id="IPR003767">
    <property type="entry name" value="Malate/L-lactate_DH-like"/>
</dbReference>
<dbReference type="InterPro" id="IPR043144">
    <property type="entry name" value="Mal/L-sulf/L-lact_DH-like_ah"/>
</dbReference>
<reference evidence="3 4" key="1">
    <citation type="submission" date="2018-12" db="EMBL/GenBank/DDBJ databases">
        <title>Bacillus yapensis draft genome sequence.</title>
        <authorList>
            <person name="Yu L."/>
            <person name="Xu X."/>
            <person name="Tang X."/>
        </authorList>
    </citation>
    <scope>NUCLEOTIDE SEQUENCE [LARGE SCALE GENOMIC DNA]</scope>
    <source>
        <strain evidence="3 4">XXST-01</strain>
    </source>
</reference>
<proteinExistence type="inferred from homology"/>
<dbReference type="PANTHER" id="PTHR11091:SF0">
    <property type="entry name" value="MALATE DEHYDROGENASE"/>
    <property type="match status" value="1"/>
</dbReference>
<dbReference type="Proteomes" id="UP000271374">
    <property type="component" value="Unassembled WGS sequence"/>
</dbReference>
<dbReference type="PANTHER" id="PTHR11091">
    <property type="entry name" value="OXIDOREDUCTASE-RELATED"/>
    <property type="match status" value="1"/>
</dbReference>
<dbReference type="Gene3D" id="3.30.1370.60">
    <property type="entry name" value="Hypothetical oxidoreductase yiak, domain 2"/>
    <property type="match status" value="1"/>
</dbReference>
<dbReference type="GO" id="GO:0016491">
    <property type="term" value="F:oxidoreductase activity"/>
    <property type="evidence" value="ECO:0007669"/>
    <property type="project" value="UniProtKB-KW"/>
</dbReference>
<organism evidence="3 4">
    <name type="scientific">Bacillus yapensis</name>
    <dbReference type="NCBI Taxonomy" id="2492960"/>
    <lineage>
        <taxon>Bacteria</taxon>
        <taxon>Bacillati</taxon>
        <taxon>Bacillota</taxon>
        <taxon>Bacilli</taxon>
        <taxon>Bacillales</taxon>
        <taxon>Bacillaceae</taxon>
        <taxon>Bacillus</taxon>
    </lineage>
</organism>
<name>A0A431W3B8_9BACI</name>
<gene>
    <name evidence="3" type="ORF">EKG37_13680</name>
</gene>
<sequence length="347" mass="38198">MSKDKYFSHEKLKSLVQSIFTNIGLNQKDANVIADHLVLASLRGVDSHGLSRVPIYVKRIKEGLVDIHGQVKITHETPSSTLIDGDNLPGILVAQTAIELAVKKAKTSGIAMIGTKNSNHCGMLGAYALYAVKHNMIAFLTSNASPSMAPWGGMGKFFGTNPFCYGVPAGQEQDIILDMATSVVAKGKIRLAEKKQVQIPEDWAITKDGKRTTDPTEALDGLVLPMAGPKGYGLVLLNDILSGVFTGANYGPYISSMFEQKIQGVGHFFVVMRPDLFQTLDTFKDKIDRYITEIRRVRRMEGIDRIYLPGEIERDIEEKRRIEGIPLTASLLDELNKISSELNIHAI</sequence>
<dbReference type="RefSeq" id="WP_126409225.1">
    <property type="nucleotide sequence ID" value="NZ_RXNT01000011.1"/>
</dbReference>
<comment type="caution">
    <text evidence="3">The sequence shown here is derived from an EMBL/GenBank/DDBJ whole genome shotgun (WGS) entry which is preliminary data.</text>
</comment>
<dbReference type="EMBL" id="RXNT01000011">
    <property type="protein sequence ID" value="RTR29949.1"/>
    <property type="molecule type" value="Genomic_DNA"/>
</dbReference>
<dbReference type="InterPro" id="IPR036111">
    <property type="entry name" value="Mal/L-sulfo/L-lacto_DH-like_sf"/>
</dbReference>
<evidence type="ECO:0000313" key="4">
    <source>
        <dbReference type="Proteomes" id="UP000271374"/>
    </source>
</evidence>
<keyword evidence="4" id="KW-1185">Reference proteome</keyword>
<protein>
    <submittedName>
        <fullName evidence="3">Ldh family oxidoreductase</fullName>
    </submittedName>
</protein>
<dbReference type="SUPFAM" id="SSF89733">
    <property type="entry name" value="L-sulfolactate dehydrogenase-like"/>
    <property type="match status" value="1"/>
</dbReference>
<dbReference type="Pfam" id="PF02615">
    <property type="entry name" value="Ldh_2"/>
    <property type="match status" value="1"/>
</dbReference>
<comment type="similarity">
    <text evidence="1">Belongs to the LDH2/MDH2 oxidoreductase family.</text>
</comment>
<evidence type="ECO:0000256" key="2">
    <source>
        <dbReference type="ARBA" id="ARBA00023002"/>
    </source>
</evidence>
<accession>A0A431W3B8</accession>